<proteinExistence type="inferred from homology"/>
<dbReference type="Pfam" id="PF02268">
    <property type="entry name" value="TFIIA_gamma_N"/>
    <property type="match status" value="1"/>
</dbReference>
<dbReference type="CDD" id="cd10014">
    <property type="entry name" value="TFIIA_gamma_C"/>
    <property type="match status" value="1"/>
</dbReference>
<dbReference type="Proteomes" id="UP001432027">
    <property type="component" value="Unassembled WGS sequence"/>
</dbReference>
<evidence type="ECO:0000259" key="6">
    <source>
        <dbReference type="Pfam" id="PF02268"/>
    </source>
</evidence>
<evidence type="ECO:0008006" key="10">
    <source>
        <dbReference type="Google" id="ProtNLM"/>
    </source>
</evidence>
<sequence length="117" mass="13392">RDPKMTYQLYRNTTVGQALQQTLNDFQAEDIISRALAERVMATFDKVINKTLNTKAKNKMNFKAEKLRAYRFCDNVWTFVMEKVEFREAITAPKERLKIVACDGTNKVIAATAAVNP</sequence>
<dbReference type="Pfam" id="PF02751">
    <property type="entry name" value="TFIIA_gamma_C"/>
    <property type="match status" value="1"/>
</dbReference>
<dbReference type="SUPFAM" id="SSF50784">
    <property type="entry name" value="Transcription factor IIA (TFIIA), beta-barrel domain"/>
    <property type="match status" value="1"/>
</dbReference>
<evidence type="ECO:0000313" key="9">
    <source>
        <dbReference type="Proteomes" id="UP001432027"/>
    </source>
</evidence>
<dbReference type="GO" id="GO:0005672">
    <property type="term" value="C:transcription factor TFIIA complex"/>
    <property type="evidence" value="ECO:0007669"/>
    <property type="project" value="InterPro"/>
</dbReference>
<comment type="subcellular location">
    <subcellularLocation>
        <location evidence="1">Nucleus</location>
    </subcellularLocation>
</comment>
<protein>
    <recommendedName>
        <fullName evidence="10">Transcription initiation factor IIA subunit 2</fullName>
    </recommendedName>
</protein>
<dbReference type="PANTHER" id="PTHR10966">
    <property type="entry name" value="TRANSCRIPTION INITIATION FACTOR IIA SUBUNIT 2"/>
    <property type="match status" value="1"/>
</dbReference>
<evidence type="ECO:0000256" key="3">
    <source>
        <dbReference type="ARBA" id="ARBA00023015"/>
    </source>
</evidence>
<keyword evidence="9" id="KW-1185">Reference proteome</keyword>
<evidence type="ECO:0000313" key="8">
    <source>
        <dbReference type="EMBL" id="GMS90048.1"/>
    </source>
</evidence>
<dbReference type="PIRSF" id="PIRSF009415">
    <property type="entry name" value="Hum_TFIIA_gamma"/>
    <property type="match status" value="1"/>
</dbReference>
<name>A0AAV5T425_9BILA</name>
<dbReference type="InterPro" id="IPR009088">
    <property type="entry name" value="TFIIA_b-brl"/>
</dbReference>
<dbReference type="FunFam" id="2.30.18.10:FF:000001">
    <property type="entry name" value="Transcription initiation factor IIA subunit 2"/>
    <property type="match status" value="1"/>
</dbReference>
<dbReference type="InterPro" id="IPR015872">
    <property type="entry name" value="TFIIA_gsu_N"/>
</dbReference>
<dbReference type="EMBL" id="BTSX01000003">
    <property type="protein sequence ID" value="GMS90048.1"/>
    <property type="molecule type" value="Genomic_DNA"/>
</dbReference>
<dbReference type="SUPFAM" id="SSF47396">
    <property type="entry name" value="Transcription factor IIA (TFIIA), alpha-helical domain"/>
    <property type="match status" value="1"/>
</dbReference>
<comment type="similarity">
    <text evidence="2">Belongs to the TFIIA subunit 2 family.</text>
</comment>
<dbReference type="InterPro" id="IPR003194">
    <property type="entry name" value="TFIIA_gsu"/>
</dbReference>
<dbReference type="InterPro" id="IPR015871">
    <property type="entry name" value="TFIIA_gsu_C"/>
</dbReference>
<evidence type="ECO:0000256" key="1">
    <source>
        <dbReference type="ARBA" id="ARBA00004123"/>
    </source>
</evidence>
<dbReference type="InterPro" id="IPR009083">
    <property type="entry name" value="TFIIA_a-hlx"/>
</dbReference>
<keyword evidence="3" id="KW-0805">Transcription regulation</keyword>
<feature type="non-terminal residue" evidence="8">
    <location>
        <position position="1"/>
    </location>
</feature>
<dbReference type="AlphaFoldDB" id="A0AAV5T425"/>
<evidence type="ECO:0000259" key="7">
    <source>
        <dbReference type="Pfam" id="PF02751"/>
    </source>
</evidence>
<dbReference type="Gene3D" id="1.10.287.190">
    <property type="entry name" value="Transcription factor IIA gamma subunit, alpha-helical domain"/>
    <property type="match status" value="1"/>
</dbReference>
<evidence type="ECO:0000256" key="5">
    <source>
        <dbReference type="ARBA" id="ARBA00023242"/>
    </source>
</evidence>
<feature type="domain" description="Transcription initiation factor IIA gamma subunit N-terminal" evidence="6">
    <location>
        <begin position="7"/>
        <end position="52"/>
    </location>
</feature>
<organism evidence="8 9">
    <name type="scientific">Pristionchus entomophagus</name>
    <dbReference type="NCBI Taxonomy" id="358040"/>
    <lineage>
        <taxon>Eukaryota</taxon>
        <taxon>Metazoa</taxon>
        <taxon>Ecdysozoa</taxon>
        <taxon>Nematoda</taxon>
        <taxon>Chromadorea</taxon>
        <taxon>Rhabditida</taxon>
        <taxon>Rhabditina</taxon>
        <taxon>Diplogasteromorpha</taxon>
        <taxon>Diplogasteroidea</taxon>
        <taxon>Neodiplogasteridae</taxon>
        <taxon>Pristionchus</taxon>
    </lineage>
</organism>
<evidence type="ECO:0000256" key="2">
    <source>
        <dbReference type="ARBA" id="ARBA00007675"/>
    </source>
</evidence>
<keyword evidence="5" id="KW-0539">Nucleus</keyword>
<feature type="domain" description="Transcription initiation factor IIA gamma subunit C-terminal" evidence="7">
    <location>
        <begin position="66"/>
        <end position="104"/>
    </location>
</feature>
<comment type="caution">
    <text evidence="8">The sequence shown here is derived from an EMBL/GenBank/DDBJ whole genome shotgun (WGS) entry which is preliminary data.</text>
</comment>
<reference evidence="8" key="1">
    <citation type="submission" date="2023-10" db="EMBL/GenBank/DDBJ databases">
        <title>Genome assembly of Pristionchus species.</title>
        <authorList>
            <person name="Yoshida K."/>
            <person name="Sommer R.J."/>
        </authorList>
    </citation>
    <scope>NUCLEOTIDE SEQUENCE</scope>
    <source>
        <strain evidence="8">RS0144</strain>
    </source>
</reference>
<dbReference type="FunFam" id="1.10.287.190:FF:000001">
    <property type="entry name" value="Transcription initiation factor IIA subunit 2"/>
    <property type="match status" value="1"/>
</dbReference>
<accession>A0AAV5T425</accession>
<keyword evidence="4" id="KW-0804">Transcription</keyword>
<dbReference type="GO" id="GO:0006367">
    <property type="term" value="P:transcription initiation at RNA polymerase II promoter"/>
    <property type="evidence" value="ECO:0007669"/>
    <property type="project" value="InterPro"/>
</dbReference>
<dbReference type="Gene3D" id="2.30.18.10">
    <property type="entry name" value="Transcription factor IIA (TFIIA), beta-barrel domain"/>
    <property type="match status" value="1"/>
</dbReference>
<gene>
    <name evidence="8" type="ORF">PENTCL1PPCAC_12223</name>
</gene>
<evidence type="ECO:0000256" key="4">
    <source>
        <dbReference type="ARBA" id="ARBA00023163"/>
    </source>
</evidence>